<keyword evidence="3" id="KW-1185">Reference proteome</keyword>
<protein>
    <submittedName>
        <fullName evidence="2">Uncharacterized protein</fullName>
    </submittedName>
</protein>
<evidence type="ECO:0000313" key="3">
    <source>
        <dbReference type="Proteomes" id="UP001451303"/>
    </source>
</evidence>
<organism evidence="2 3">
    <name type="scientific">Neurospora intermedia</name>
    <dbReference type="NCBI Taxonomy" id="5142"/>
    <lineage>
        <taxon>Eukaryota</taxon>
        <taxon>Fungi</taxon>
        <taxon>Dikarya</taxon>
        <taxon>Ascomycota</taxon>
        <taxon>Pezizomycotina</taxon>
        <taxon>Sordariomycetes</taxon>
        <taxon>Sordariomycetidae</taxon>
        <taxon>Sordariales</taxon>
        <taxon>Sordariaceae</taxon>
        <taxon>Neurospora</taxon>
    </lineage>
</organism>
<evidence type="ECO:0000256" key="1">
    <source>
        <dbReference type="SAM" id="SignalP"/>
    </source>
</evidence>
<comment type="caution">
    <text evidence="2">The sequence shown here is derived from an EMBL/GenBank/DDBJ whole genome shotgun (WGS) entry which is preliminary data.</text>
</comment>
<feature type="chain" id="PRO_5045360005" evidence="1">
    <location>
        <begin position="21"/>
        <end position="51"/>
    </location>
</feature>
<dbReference type="EMBL" id="JAVLET010000014">
    <property type="protein sequence ID" value="KAL0466081.1"/>
    <property type="molecule type" value="Genomic_DNA"/>
</dbReference>
<dbReference type="Proteomes" id="UP001451303">
    <property type="component" value="Unassembled WGS sequence"/>
</dbReference>
<name>A0ABR3D072_NEUIN</name>
<feature type="non-terminal residue" evidence="2">
    <location>
        <position position="1"/>
    </location>
</feature>
<keyword evidence="1" id="KW-0732">Signal</keyword>
<evidence type="ECO:0000313" key="2">
    <source>
        <dbReference type="EMBL" id="KAL0466081.1"/>
    </source>
</evidence>
<proteinExistence type="predicted"/>
<sequence>QKRVSSLVLCLVTFSSLCRFLPSSQVNSKDLVAWPMSPYGSISVVGPMTTQ</sequence>
<feature type="signal peptide" evidence="1">
    <location>
        <begin position="1"/>
        <end position="20"/>
    </location>
</feature>
<reference evidence="2 3" key="1">
    <citation type="submission" date="2023-09" db="EMBL/GenBank/DDBJ databases">
        <title>Multi-omics analysis of a traditional fermented food reveals byproduct-associated fungal strains for waste-to-food upcycling.</title>
        <authorList>
            <consortium name="Lawrence Berkeley National Laboratory"/>
            <person name="Rekdal V.M."/>
            <person name="Villalobos-Escobedo J.M."/>
            <person name="Rodriguez-Valeron N."/>
            <person name="Garcia M.O."/>
            <person name="Vasquez D.P."/>
            <person name="Damayanti I."/>
            <person name="Sorensen P.M."/>
            <person name="Baidoo E.E."/>
            <person name="De Carvalho A.C."/>
            <person name="Riley R."/>
            <person name="Lipzen A."/>
            <person name="He G."/>
            <person name="Yan M."/>
            <person name="Haridas S."/>
            <person name="Daum C."/>
            <person name="Yoshinaga Y."/>
            <person name="Ng V."/>
            <person name="Grigoriev I.V."/>
            <person name="Munk R."/>
            <person name="Nuraida L."/>
            <person name="Wijaya C.H."/>
            <person name="Morales P.-C."/>
            <person name="Keasling J.D."/>
        </authorList>
    </citation>
    <scope>NUCLEOTIDE SEQUENCE [LARGE SCALE GENOMIC DNA]</scope>
    <source>
        <strain evidence="2 3">FGSC 2613</strain>
    </source>
</reference>
<accession>A0ABR3D072</accession>
<gene>
    <name evidence="2" type="ORF">QR685DRAFT_452018</name>
</gene>